<gene>
    <name evidence="2" type="primary">26</name>
    <name evidence="2" type="ORF">PBI_HAWKEYE_26</name>
</gene>
<evidence type="ECO:0000313" key="3">
    <source>
        <dbReference type="Proteomes" id="UP000019737"/>
    </source>
</evidence>
<keyword evidence="3" id="KW-1185">Reference proteome</keyword>
<dbReference type="OrthoDB" id="9671at10239"/>
<proteinExistence type="predicted"/>
<evidence type="ECO:0000313" key="2">
    <source>
        <dbReference type="EMBL" id="AHN84037.1"/>
    </source>
</evidence>
<dbReference type="PROSITE" id="PS50853">
    <property type="entry name" value="FN3"/>
    <property type="match status" value="1"/>
</dbReference>
<dbReference type="Gene3D" id="2.60.40.10">
    <property type="entry name" value="Immunoglobulins"/>
    <property type="match status" value="1"/>
</dbReference>
<organism evidence="2 3">
    <name type="scientific">Mycobacterium phage Hawkeye</name>
    <dbReference type="NCBI Taxonomy" id="1458711"/>
    <lineage>
        <taxon>Viruses</taxon>
        <taxon>Duplodnaviria</taxon>
        <taxon>Heunggongvirae</taxon>
        <taxon>Uroviricota</taxon>
        <taxon>Caudoviricetes</taxon>
        <taxon>Dclasvirinae</taxon>
        <taxon>Hawkeyevirus</taxon>
        <taxon>Hawkeyevirus hawkeye</taxon>
    </lineage>
</organism>
<dbReference type="SUPFAM" id="SSF49265">
    <property type="entry name" value="Fibronectin type III"/>
    <property type="match status" value="1"/>
</dbReference>
<dbReference type="EMBL" id="KJ194582">
    <property type="protein sequence ID" value="AHN84037.1"/>
    <property type="molecule type" value="Genomic_DNA"/>
</dbReference>
<dbReference type="KEGG" id="vg:19527206"/>
<reference evidence="2 3" key="1">
    <citation type="submission" date="2014-01" db="EMBL/GenBank/DDBJ databases">
        <authorList>
            <person name="Schneider V.M."/>
            <person name="Bowman C.A."/>
            <person name="Russell D.A."/>
            <person name="Pope W.H."/>
            <person name="Jacobs-Sera D."/>
            <person name="Hendrix R.W."/>
            <person name="Hatfull G.F."/>
        </authorList>
    </citation>
    <scope>NUCLEOTIDE SEQUENCE [LARGE SCALE GENOMIC DNA]</scope>
</reference>
<feature type="domain" description="Fibronectin type-III" evidence="1">
    <location>
        <begin position="192"/>
        <end position="280"/>
    </location>
</feature>
<dbReference type="InterPro" id="IPR003961">
    <property type="entry name" value="FN3_dom"/>
</dbReference>
<dbReference type="InterPro" id="IPR036116">
    <property type="entry name" value="FN3_sf"/>
</dbReference>
<name>X2KN54_9CAUD</name>
<dbReference type="InterPro" id="IPR013783">
    <property type="entry name" value="Ig-like_fold"/>
</dbReference>
<dbReference type="Proteomes" id="UP000019737">
    <property type="component" value="Segment"/>
</dbReference>
<dbReference type="CDD" id="cd00063">
    <property type="entry name" value="FN3"/>
    <property type="match status" value="1"/>
</dbReference>
<sequence length="280" mass="29940">MAIDTALPYGLRDVKITPYADEGGTVLGDTSYDLPHAQTFSFNETEEFQELRGDDRLVATHGNGAQVDWNLEAGGINLVIWSILTGGQLITSGLTPNREEIMRKRGTDVRPYFRVDGQVISESGGDVVARVYRCRCNDNIGGEFGDGQFHITQCGGVGLPLLDEANDLLYDIIRHETKTTLTGTPDPNPLQSPQNLAASAVTAVGATLSWTAVVGADNYRVQQSADAGVTWTTLTPDVSTTTKSVTGLSASTAYKFRVASEVDGIFSAYSEPISVTTPAS</sequence>
<evidence type="ECO:0000259" key="1">
    <source>
        <dbReference type="PROSITE" id="PS50853"/>
    </source>
</evidence>
<dbReference type="RefSeq" id="YP_009035921.1">
    <property type="nucleotide sequence ID" value="NC_024209.1"/>
</dbReference>
<dbReference type="Pfam" id="PF00041">
    <property type="entry name" value="fn3"/>
    <property type="match status" value="1"/>
</dbReference>
<protein>
    <recommendedName>
        <fullName evidence="1">Fibronectin type-III domain-containing protein</fullName>
    </recommendedName>
</protein>
<accession>X2KN54</accession>
<dbReference type="GeneID" id="19527206"/>
<dbReference type="SMART" id="SM00060">
    <property type="entry name" value="FN3"/>
    <property type="match status" value="1"/>
</dbReference>